<proteinExistence type="predicted"/>
<reference evidence="1 2" key="1">
    <citation type="journal article" date="2021" name="Sci. Rep.">
        <title>Chromosome anchoring in Senegalese sole (Solea senegalensis) reveals sex-associated markers and genome rearrangements in flatfish.</title>
        <authorList>
            <person name="Guerrero-Cozar I."/>
            <person name="Gomez-Garrido J."/>
            <person name="Berbel C."/>
            <person name="Martinez-Blanch J.F."/>
            <person name="Alioto T."/>
            <person name="Claros M.G."/>
            <person name="Gagnaire P.A."/>
            <person name="Manchado M."/>
        </authorList>
    </citation>
    <scope>NUCLEOTIDE SEQUENCE [LARGE SCALE GENOMIC DNA]</scope>
    <source>
        <strain evidence="1">Sse05_10M</strain>
    </source>
</reference>
<accession>A0AAV6RVB0</accession>
<comment type="caution">
    <text evidence="1">The sequence shown here is derived from an EMBL/GenBank/DDBJ whole genome shotgun (WGS) entry which is preliminary data.</text>
</comment>
<dbReference type="Proteomes" id="UP000693946">
    <property type="component" value="Linkage Group LG17"/>
</dbReference>
<sequence length="65" mass="7453">MLLPSSPFCASNHSTLEEAVESQNYEANLHHQTSPFELRSTRTDCFLSCDHWTEHRSTSDVLQET</sequence>
<protein>
    <submittedName>
        <fullName evidence="1">Uncharacterized protein</fullName>
    </submittedName>
</protein>
<gene>
    <name evidence="1" type="ORF">JOB18_044162</name>
</gene>
<name>A0AAV6RVB0_SOLSE</name>
<dbReference type="EMBL" id="JAGKHQ010000009">
    <property type="protein sequence ID" value="KAG7509437.1"/>
    <property type="molecule type" value="Genomic_DNA"/>
</dbReference>
<evidence type="ECO:0000313" key="2">
    <source>
        <dbReference type="Proteomes" id="UP000693946"/>
    </source>
</evidence>
<dbReference type="AlphaFoldDB" id="A0AAV6RVB0"/>
<organism evidence="1 2">
    <name type="scientific">Solea senegalensis</name>
    <name type="common">Senegalese sole</name>
    <dbReference type="NCBI Taxonomy" id="28829"/>
    <lineage>
        <taxon>Eukaryota</taxon>
        <taxon>Metazoa</taxon>
        <taxon>Chordata</taxon>
        <taxon>Craniata</taxon>
        <taxon>Vertebrata</taxon>
        <taxon>Euteleostomi</taxon>
        <taxon>Actinopterygii</taxon>
        <taxon>Neopterygii</taxon>
        <taxon>Teleostei</taxon>
        <taxon>Neoteleostei</taxon>
        <taxon>Acanthomorphata</taxon>
        <taxon>Carangaria</taxon>
        <taxon>Pleuronectiformes</taxon>
        <taxon>Pleuronectoidei</taxon>
        <taxon>Soleidae</taxon>
        <taxon>Solea</taxon>
    </lineage>
</organism>
<keyword evidence="2" id="KW-1185">Reference proteome</keyword>
<evidence type="ECO:0000313" key="1">
    <source>
        <dbReference type="EMBL" id="KAG7509437.1"/>
    </source>
</evidence>